<accession>A0A934TZD7</accession>
<dbReference type="RefSeq" id="WP_201427175.1">
    <property type="nucleotide sequence ID" value="NZ_JAEQMG010000048.1"/>
</dbReference>
<dbReference type="EMBL" id="JAEQMG010000048">
    <property type="protein sequence ID" value="MBK6088275.1"/>
    <property type="molecule type" value="Genomic_DNA"/>
</dbReference>
<gene>
    <name evidence="2" type="ORF">JKK62_06330</name>
</gene>
<feature type="domain" description="Transposase zinc-ribbon" evidence="1">
    <location>
        <begin position="16"/>
        <end position="59"/>
    </location>
</feature>
<proteinExistence type="predicted"/>
<comment type="caution">
    <text evidence="2">The sequence shown here is derived from an EMBL/GenBank/DDBJ whole genome shotgun (WGS) entry which is preliminary data.</text>
</comment>
<dbReference type="Pfam" id="PF12760">
    <property type="entry name" value="Zn_ribbon_IS1595"/>
    <property type="match status" value="1"/>
</dbReference>
<evidence type="ECO:0000259" key="1">
    <source>
        <dbReference type="Pfam" id="PF12760"/>
    </source>
</evidence>
<protein>
    <submittedName>
        <fullName evidence="2">Transposase</fullName>
    </submittedName>
</protein>
<keyword evidence="3" id="KW-1185">Reference proteome</keyword>
<name>A0A934TZD7_9FIRM</name>
<reference evidence="2" key="1">
    <citation type="submission" date="2021-01" db="EMBL/GenBank/DDBJ databases">
        <title>Genome public.</title>
        <authorList>
            <person name="Liu C."/>
            <person name="Sun Q."/>
        </authorList>
    </citation>
    <scope>NUCLEOTIDE SEQUENCE</scope>
    <source>
        <strain evidence="2">M6</strain>
    </source>
</reference>
<dbReference type="AlphaFoldDB" id="A0A934TZD7"/>
<evidence type="ECO:0000313" key="2">
    <source>
        <dbReference type="EMBL" id="MBK6088275.1"/>
    </source>
</evidence>
<sequence length="307" mass="36442">MTDLYSFDDFYDLFFDEKHCLDYLYALRWSNGFCCPRCGCNDSWEISPYKNKCRNCEYQCTVTAGTLFHHTHLPLTKWFRAAWYLTNINSKATAEEIKELIDIGLRAAKSVNKKLKSAMVCDDFNTRKLKGLVEISGKRKPTDQEKRKYRYARNDKNVDFEDFVYLAVEIVNKKVQRIKMSVYPYDNKESFTDFVCNSVEENSTLQLSFPIKRIRIEIDHLDKRIKKMGISLMRKPDTYNYQFVEKTFDDFMDFYKANSYRPESINEAVNEYTKRINGFNPEISFEDLMQNAINNNTIDFRRLPIIK</sequence>
<organism evidence="2 3">
    <name type="scientific">Ruminococcus difficilis</name>
    <dbReference type="NCBI Taxonomy" id="2763069"/>
    <lineage>
        <taxon>Bacteria</taxon>
        <taxon>Bacillati</taxon>
        <taxon>Bacillota</taxon>
        <taxon>Clostridia</taxon>
        <taxon>Eubacteriales</taxon>
        <taxon>Oscillospiraceae</taxon>
        <taxon>Ruminococcus</taxon>
    </lineage>
</organism>
<evidence type="ECO:0000313" key="3">
    <source>
        <dbReference type="Proteomes" id="UP000633365"/>
    </source>
</evidence>
<dbReference type="Proteomes" id="UP000633365">
    <property type="component" value="Unassembled WGS sequence"/>
</dbReference>
<dbReference type="InterPro" id="IPR024442">
    <property type="entry name" value="Transposase_Zn_ribbon"/>
</dbReference>